<dbReference type="SUPFAM" id="SSF56634">
    <property type="entry name" value="Heme-dependent catalase-like"/>
    <property type="match status" value="1"/>
</dbReference>
<sequence length="237" mass="24865">MRAPAPSLPGLAARLAHAVARRRHAPALHPHGVRATGVLRIRPAGVRWGVPWLDEPVDHPVRLRWSRALGLPAGLPDGLGIALRVPDAGGPGQPLDLLFTSSGSGRWTRHLPLPRRDALAGPCSTLLSYRLGGRTAVLALRPLPGPGLRVPGTLAGLRAALRAGPLTFALCAAGPGGAWHVLGTLTTGAPEEGPPEATDAYDPYLHRLPGLRPTARLARLREAAYAASRKGRRAAAR</sequence>
<reference evidence="2" key="1">
    <citation type="journal article" date="2019" name="Int. J. Syst. Evol. Microbiol.">
        <title>The Global Catalogue of Microorganisms (GCM) 10K type strain sequencing project: providing services to taxonomists for standard genome sequencing and annotation.</title>
        <authorList>
            <consortium name="The Broad Institute Genomics Platform"/>
            <consortium name="The Broad Institute Genome Sequencing Center for Infectious Disease"/>
            <person name="Wu L."/>
            <person name="Ma J."/>
        </authorList>
    </citation>
    <scope>NUCLEOTIDE SEQUENCE [LARGE SCALE GENOMIC DNA]</scope>
    <source>
        <strain evidence="2">JCM 16956</strain>
    </source>
</reference>
<organism evidence="1 2">
    <name type="scientific">Streptomyces gulbargensis</name>
    <dbReference type="NCBI Taxonomy" id="364901"/>
    <lineage>
        <taxon>Bacteria</taxon>
        <taxon>Bacillati</taxon>
        <taxon>Actinomycetota</taxon>
        <taxon>Actinomycetes</taxon>
        <taxon>Kitasatosporales</taxon>
        <taxon>Streptomycetaceae</taxon>
        <taxon>Streptomyces</taxon>
    </lineage>
</organism>
<gene>
    <name evidence="1" type="ORF">GCM10022244_49530</name>
</gene>
<comment type="caution">
    <text evidence="1">The sequence shown here is derived from an EMBL/GenBank/DDBJ whole genome shotgun (WGS) entry which is preliminary data.</text>
</comment>
<evidence type="ECO:0000313" key="2">
    <source>
        <dbReference type="Proteomes" id="UP001501000"/>
    </source>
</evidence>
<dbReference type="Proteomes" id="UP001501000">
    <property type="component" value="Unassembled WGS sequence"/>
</dbReference>
<dbReference type="InterPro" id="IPR020835">
    <property type="entry name" value="Catalase_sf"/>
</dbReference>
<dbReference type="RefSeq" id="WP_345286516.1">
    <property type="nucleotide sequence ID" value="NZ_BAABAJ010000021.1"/>
</dbReference>
<proteinExistence type="predicted"/>
<evidence type="ECO:0000313" key="1">
    <source>
        <dbReference type="EMBL" id="GAA3935202.1"/>
    </source>
</evidence>
<keyword evidence="2" id="KW-1185">Reference proteome</keyword>
<evidence type="ECO:0008006" key="3">
    <source>
        <dbReference type="Google" id="ProtNLM"/>
    </source>
</evidence>
<accession>A0ABP7N2J5</accession>
<protein>
    <recommendedName>
        <fullName evidence="3">Phosphodiesterase</fullName>
    </recommendedName>
</protein>
<dbReference type="EMBL" id="BAABAJ010000021">
    <property type="protein sequence ID" value="GAA3935202.1"/>
    <property type="molecule type" value="Genomic_DNA"/>
</dbReference>
<name>A0ABP7N2J5_9ACTN</name>